<dbReference type="AlphaFoldDB" id="A0AAD6ZC07"/>
<feature type="chain" id="PRO_5042042879" evidence="2">
    <location>
        <begin position="30"/>
        <end position="187"/>
    </location>
</feature>
<evidence type="ECO:0000313" key="3">
    <source>
        <dbReference type="EMBL" id="KAJ7315095.1"/>
    </source>
</evidence>
<keyword evidence="2" id="KW-0732">Signal</keyword>
<evidence type="ECO:0000256" key="2">
    <source>
        <dbReference type="SAM" id="SignalP"/>
    </source>
</evidence>
<evidence type="ECO:0000313" key="4">
    <source>
        <dbReference type="Proteomes" id="UP001218218"/>
    </source>
</evidence>
<gene>
    <name evidence="3" type="ORF">DFH08DRAFT_820697</name>
</gene>
<name>A0AAD6ZC07_9AGAR</name>
<evidence type="ECO:0000256" key="1">
    <source>
        <dbReference type="SAM" id="MobiDB-lite"/>
    </source>
</evidence>
<dbReference type="Proteomes" id="UP001218218">
    <property type="component" value="Unassembled WGS sequence"/>
</dbReference>
<comment type="caution">
    <text evidence="3">The sequence shown here is derived from an EMBL/GenBank/DDBJ whole genome shotgun (WGS) entry which is preliminary data.</text>
</comment>
<feature type="signal peptide" evidence="2">
    <location>
        <begin position="1"/>
        <end position="29"/>
    </location>
</feature>
<protein>
    <submittedName>
        <fullName evidence="3">Uncharacterized protein</fullName>
    </submittedName>
</protein>
<sequence length="187" mass="20159">MKGSMSTLVNKLLALPCVCLHEGCPTVAAALALSPELFRVRARRRSVAHQRGIGAEPCGDRPSPWGEGAARRSIPLRREGAQSRPILRFFRAMRTCDSGGVSGVSGRWLHTVQEATGCTSVDGNCLKKLTAVARIGVTGALTGKRDEVNRFQAGLDLIHCAHISFNSRGLLRVTPIRELWFSQIGSG</sequence>
<accession>A0AAD6ZC07</accession>
<feature type="region of interest" description="Disordered" evidence="1">
    <location>
        <begin position="51"/>
        <end position="74"/>
    </location>
</feature>
<proteinExistence type="predicted"/>
<keyword evidence="4" id="KW-1185">Reference proteome</keyword>
<reference evidence="3" key="1">
    <citation type="submission" date="2023-03" db="EMBL/GenBank/DDBJ databases">
        <title>Massive genome expansion in bonnet fungi (Mycena s.s.) driven by repeated elements and novel gene families across ecological guilds.</title>
        <authorList>
            <consortium name="Lawrence Berkeley National Laboratory"/>
            <person name="Harder C.B."/>
            <person name="Miyauchi S."/>
            <person name="Viragh M."/>
            <person name="Kuo A."/>
            <person name="Thoen E."/>
            <person name="Andreopoulos B."/>
            <person name="Lu D."/>
            <person name="Skrede I."/>
            <person name="Drula E."/>
            <person name="Henrissat B."/>
            <person name="Morin E."/>
            <person name="Kohler A."/>
            <person name="Barry K."/>
            <person name="LaButti K."/>
            <person name="Morin E."/>
            <person name="Salamov A."/>
            <person name="Lipzen A."/>
            <person name="Mereny Z."/>
            <person name="Hegedus B."/>
            <person name="Baldrian P."/>
            <person name="Stursova M."/>
            <person name="Weitz H."/>
            <person name="Taylor A."/>
            <person name="Grigoriev I.V."/>
            <person name="Nagy L.G."/>
            <person name="Martin F."/>
            <person name="Kauserud H."/>
        </authorList>
    </citation>
    <scope>NUCLEOTIDE SEQUENCE</scope>
    <source>
        <strain evidence="3">CBHHK002</strain>
    </source>
</reference>
<dbReference type="EMBL" id="JARIHO010000063">
    <property type="protein sequence ID" value="KAJ7315095.1"/>
    <property type="molecule type" value="Genomic_DNA"/>
</dbReference>
<organism evidence="3 4">
    <name type="scientific">Mycena albidolilacea</name>
    <dbReference type="NCBI Taxonomy" id="1033008"/>
    <lineage>
        <taxon>Eukaryota</taxon>
        <taxon>Fungi</taxon>
        <taxon>Dikarya</taxon>
        <taxon>Basidiomycota</taxon>
        <taxon>Agaricomycotina</taxon>
        <taxon>Agaricomycetes</taxon>
        <taxon>Agaricomycetidae</taxon>
        <taxon>Agaricales</taxon>
        <taxon>Marasmiineae</taxon>
        <taxon>Mycenaceae</taxon>
        <taxon>Mycena</taxon>
    </lineage>
</organism>